<evidence type="ECO:0000256" key="3">
    <source>
        <dbReference type="ARBA" id="ARBA00022741"/>
    </source>
</evidence>
<evidence type="ECO:0000313" key="9">
    <source>
        <dbReference type="EMBL" id="CAK7919922.1"/>
    </source>
</evidence>
<keyword evidence="5" id="KW-0067">ATP-binding</keyword>
<comment type="caution">
    <text evidence="9">The sequence shown here is derived from an EMBL/GenBank/DDBJ whole genome shotgun (WGS) entry which is preliminary data.</text>
</comment>
<keyword evidence="1" id="KW-0723">Serine/threonine-protein kinase</keyword>
<dbReference type="PROSITE" id="PS00108">
    <property type="entry name" value="PROTEIN_KINASE_ST"/>
    <property type="match status" value="1"/>
</dbReference>
<feature type="region of interest" description="Disordered" evidence="7">
    <location>
        <begin position="246"/>
        <end position="268"/>
    </location>
</feature>
<protein>
    <recommendedName>
        <fullName evidence="8">Protein kinase domain-containing protein</fullName>
    </recommendedName>
</protein>
<keyword evidence="4" id="KW-0418">Kinase</keyword>
<dbReference type="SUPFAM" id="SSF56112">
    <property type="entry name" value="Protein kinase-like (PK-like)"/>
    <property type="match status" value="1"/>
</dbReference>
<keyword evidence="3" id="KW-0547">Nucleotide-binding</keyword>
<feature type="compositionally biased region" description="Basic and acidic residues" evidence="7">
    <location>
        <begin position="151"/>
        <end position="164"/>
    </location>
</feature>
<evidence type="ECO:0000256" key="6">
    <source>
        <dbReference type="SAM" id="Coils"/>
    </source>
</evidence>
<evidence type="ECO:0000256" key="7">
    <source>
        <dbReference type="SAM" id="MobiDB-lite"/>
    </source>
</evidence>
<gene>
    <name evidence="9" type="ORF">PM001_LOCUS6317</name>
</gene>
<dbReference type="InterPro" id="IPR000719">
    <property type="entry name" value="Prot_kinase_dom"/>
</dbReference>
<dbReference type="Pfam" id="PF00069">
    <property type="entry name" value="Pkinase"/>
    <property type="match status" value="1"/>
</dbReference>
<feature type="coiled-coil region" evidence="6">
    <location>
        <begin position="87"/>
        <end position="114"/>
    </location>
</feature>
<evidence type="ECO:0000256" key="2">
    <source>
        <dbReference type="ARBA" id="ARBA00022679"/>
    </source>
</evidence>
<feature type="region of interest" description="Disordered" evidence="7">
    <location>
        <begin position="317"/>
        <end position="336"/>
    </location>
</feature>
<dbReference type="Gene3D" id="3.30.200.20">
    <property type="entry name" value="Phosphorylase Kinase, domain 1"/>
    <property type="match status" value="1"/>
</dbReference>
<name>A0AAV1TI13_9STRA</name>
<proteinExistence type="predicted"/>
<dbReference type="Gene3D" id="1.10.510.10">
    <property type="entry name" value="Transferase(Phosphotransferase) domain 1"/>
    <property type="match status" value="1"/>
</dbReference>
<feature type="compositionally biased region" description="Low complexity" evidence="7">
    <location>
        <begin position="246"/>
        <end position="265"/>
    </location>
</feature>
<accession>A0AAV1TI13</accession>
<dbReference type="PANTHER" id="PTHR24058">
    <property type="entry name" value="DUAL SPECIFICITY PROTEIN KINASE"/>
    <property type="match status" value="1"/>
</dbReference>
<evidence type="ECO:0000256" key="1">
    <source>
        <dbReference type="ARBA" id="ARBA00022527"/>
    </source>
</evidence>
<evidence type="ECO:0000313" key="10">
    <source>
        <dbReference type="Proteomes" id="UP001162060"/>
    </source>
</evidence>
<dbReference type="Proteomes" id="UP001162060">
    <property type="component" value="Unassembled WGS sequence"/>
</dbReference>
<reference evidence="9" key="1">
    <citation type="submission" date="2024-01" db="EMBL/GenBank/DDBJ databases">
        <authorList>
            <person name="Webb A."/>
        </authorList>
    </citation>
    <scope>NUCLEOTIDE SEQUENCE</scope>
    <source>
        <strain evidence="9">Pm1</strain>
    </source>
</reference>
<feature type="region of interest" description="Disordered" evidence="7">
    <location>
        <begin position="1"/>
        <end position="27"/>
    </location>
</feature>
<feature type="compositionally biased region" description="Low complexity" evidence="7">
    <location>
        <begin position="9"/>
        <end position="23"/>
    </location>
</feature>
<feature type="domain" description="Protein kinase" evidence="8">
    <location>
        <begin position="470"/>
        <end position="771"/>
    </location>
</feature>
<dbReference type="EMBL" id="CAKLBY020000050">
    <property type="protein sequence ID" value="CAK7919922.1"/>
    <property type="molecule type" value="Genomic_DNA"/>
</dbReference>
<dbReference type="InterPro" id="IPR050494">
    <property type="entry name" value="Ser_Thr_dual-spec_kinase"/>
</dbReference>
<keyword evidence="2" id="KW-0808">Transferase</keyword>
<keyword evidence="6" id="KW-0175">Coiled coil</keyword>
<dbReference type="SMART" id="SM00220">
    <property type="entry name" value="S_TKc"/>
    <property type="match status" value="1"/>
</dbReference>
<organism evidence="9 10">
    <name type="scientific">Peronospora matthiolae</name>
    <dbReference type="NCBI Taxonomy" id="2874970"/>
    <lineage>
        <taxon>Eukaryota</taxon>
        <taxon>Sar</taxon>
        <taxon>Stramenopiles</taxon>
        <taxon>Oomycota</taxon>
        <taxon>Peronosporomycetes</taxon>
        <taxon>Peronosporales</taxon>
        <taxon>Peronosporaceae</taxon>
        <taxon>Peronospora</taxon>
    </lineage>
</organism>
<feature type="region of interest" description="Disordered" evidence="7">
    <location>
        <begin position="151"/>
        <end position="201"/>
    </location>
</feature>
<sequence length="781" mass="87327">MAAPSGRRSVASDAAVSAFSSPVRTGSVSSVSSALFQPRMSFLRRVTSAPSARPVGTSDAIQARYQDATERRSTALVELILETIADVPEAVEKIRGSEELRQRLEQEMDEENHELLHRFLAVDLDDQVGKSLEQMRMEKHLKESCGRCERAQGRAGDGEDRLKDGVTLIDGSGRRDERKMEAEEEERVDFGNCSRSSSDMDDEYENDLAEAVHQLCMTDDTLTSMNKMLSDPIGIVNARVSSDSVASVSTSPPSSSGLAASPGTTFMDGEPVSALWPRQPDQFAFTQEEDQNTRAEDEVYSELVNSVCDDDAFQDDCGDGENDAEGGMLDGESEENEETLFHMDDEDVGGDSRVKENDLDDDEAQFSHQRTLSGRPFIVSSPIWGQLTTFQHDLDGKSEPKTGTVHTVDIKDGDDVHVDLDGSVNSEAEDGEPKEYEEFQLRIIREKNRTGFEPNQDWRPRAGVLIGNRYKVELAIGEAVFSRTYKCIDTTTDQVVCLKIIKNNKEYFDQGVDEIRVLEYIDHNCKVDERHLVRLLDAFYFREHLIIVTELLRDNLYEFSRLLLQRGVINYFSIPRLKKITIEVLEALDALHSLGIVHCDLKPENILIQNFSACTVKVIDFGSACFITDELTSYVQSRSYRAPEVILGLLYDTKIDLWSLGCVVAEMYTGEVLFRNDSEQSLLARILATIGSIPASLLADREELQQQLIDTGLFKTDQLGNGVLTANSSEPTLEEAVPTKDVEFLDFLRALLQIDPMHRVSAHEALTHPWLQTGVFAENRI</sequence>
<dbReference type="GO" id="GO:0005524">
    <property type="term" value="F:ATP binding"/>
    <property type="evidence" value="ECO:0007669"/>
    <property type="project" value="UniProtKB-KW"/>
</dbReference>
<dbReference type="CDD" id="cd14133">
    <property type="entry name" value="PKc_DYRK_like"/>
    <property type="match status" value="1"/>
</dbReference>
<dbReference type="AlphaFoldDB" id="A0AAV1TI13"/>
<dbReference type="InterPro" id="IPR008271">
    <property type="entry name" value="Ser/Thr_kinase_AS"/>
</dbReference>
<evidence type="ECO:0000256" key="5">
    <source>
        <dbReference type="ARBA" id="ARBA00022840"/>
    </source>
</evidence>
<evidence type="ECO:0000259" key="8">
    <source>
        <dbReference type="PROSITE" id="PS50011"/>
    </source>
</evidence>
<dbReference type="InterPro" id="IPR011009">
    <property type="entry name" value="Kinase-like_dom_sf"/>
</dbReference>
<dbReference type="GO" id="GO:0004674">
    <property type="term" value="F:protein serine/threonine kinase activity"/>
    <property type="evidence" value="ECO:0007669"/>
    <property type="project" value="UniProtKB-KW"/>
</dbReference>
<dbReference type="PANTHER" id="PTHR24058:SF124">
    <property type="entry name" value="PROTEIN KINASE SUPERFAMILY PROTEIN"/>
    <property type="match status" value="1"/>
</dbReference>
<feature type="compositionally biased region" description="Basic and acidic residues" evidence="7">
    <location>
        <begin position="172"/>
        <end position="181"/>
    </location>
</feature>
<dbReference type="PROSITE" id="PS50011">
    <property type="entry name" value="PROTEIN_KINASE_DOM"/>
    <property type="match status" value="1"/>
</dbReference>
<evidence type="ECO:0000256" key="4">
    <source>
        <dbReference type="ARBA" id="ARBA00022777"/>
    </source>
</evidence>